<dbReference type="Proteomes" id="UP000799118">
    <property type="component" value="Unassembled WGS sequence"/>
</dbReference>
<reference evidence="1" key="1">
    <citation type="journal article" date="2019" name="Environ. Microbiol.">
        <title>Fungal ecological strategies reflected in gene transcription - a case study of two litter decomposers.</title>
        <authorList>
            <person name="Barbi F."/>
            <person name="Kohler A."/>
            <person name="Barry K."/>
            <person name="Baskaran P."/>
            <person name="Daum C."/>
            <person name="Fauchery L."/>
            <person name="Ihrmark K."/>
            <person name="Kuo A."/>
            <person name="LaButti K."/>
            <person name="Lipzen A."/>
            <person name="Morin E."/>
            <person name="Grigoriev I.V."/>
            <person name="Henrissat B."/>
            <person name="Lindahl B."/>
            <person name="Martin F."/>
        </authorList>
    </citation>
    <scope>NUCLEOTIDE SEQUENCE</scope>
    <source>
        <strain evidence="1">JB14</strain>
    </source>
</reference>
<sequence>MLSATLANHYYFSAMTIYIPPGTPYIVASAQKRNGDLRDDLDKHFCVLHQSADSPILAPHSNQC</sequence>
<dbReference type="EMBL" id="ML769791">
    <property type="protein sequence ID" value="KAE9387591.1"/>
    <property type="molecule type" value="Genomic_DNA"/>
</dbReference>
<name>A0A6A4GPC2_9AGAR</name>
<proteinExistence type="predicted"/>
<evidence type="ECO:0000313" key="1">
    <source>
        <dbReference type="EMBL" id="KAE9387591.1"/>
    </source>
</evidence>
<protein>
    <submittedName>
        <fullName evidence="1">Uncharacterized protein</fullName>
    </submittedName>
</protein>
<dbReference type="AlphaFoldDB" id="A0A6A4GPC2"/>
<accession>A0A6A4GPC2</accession>
<evidence type="ECO:0000313" key="2">
    <source>
        <dbReference type="Proteomes" id="UP000799118"/>
    </source>
</evidence>
<gene>
    <name evidence="1" type="ORF">BT96DRAFT_478555</name>
</gene>
<keyword evidence="2" id="KW-1185">Reference proteome</keyword>
<organism evidence="1 2">
    <name type="scientific">Gymnopus androsaceus JB14</name>
    <dbReference type="NCBI Taxonomy" id="1447944"/>
    <lineage>
        <taxon>Eukaryota</taxon>
        <taxon>Fungi</taxon>
        <taxon>Dikarya</taxon>
        <taxon>Basidiomycota</taxon>
        <taxon>Agaricomycotina</taxon>
        <taxon>Agaricomycetes</taxon>
        <taxon>Agaricomycetidae</taxon>
        <taxon>Agaricales</taxon>
        <taxon>Marasmiineae</taxon>
        <taxon>Omphalotaceae</taxon>
        <taxon>Gymnopus</taxon>
    </lineage>
</organism>